<keyword evidence="3" id="KW-1185">Reference proteome</keyword>
<name>A0A4U5PAF2_STECR</name>
<dbReference type="PANTHER" id="PTHR12460">
    <property type="entry name" value="CYCLIN-DEPENDENT KINASE INHIBITOR-RELATED PROTEIN"/>
    <property type="match status" value="1"/>
</dbReference>
<gene>
    <name evidence="2" type="ORF">L596_007665</name>
</gene>
<dbReference type="Gene3D" id="1.25.40.90">
    <property type="match status" value="1"/>
</dbReference>
<dbReference type="GO" id="GO:0000993">
    <property type="term" value="F:RNA polymerase II complex binding"/>
    <property type="evidence" value="ECO:0007669"/>
    <property type="project" value="TreeGrafter"/>
</dbReference>
<comment type="caution">
    <text evidence="2">The sequence shown here is derived from an EMBL/GenBank/DDBJ whole genome shotgun (WGS) entry which is preliminary data.</text>
</comment>
<dbReference type="SMART" id="SM00582">
    <property type="entry name" value="RPR"/>
    <property type="match status" value="1"/>
</dbReference>
<dbReference type="EMBL" id="AZBU02000002">
    <property type="protein sequence ID" value="TKR93160.1"/>
    <property type="molecule type" value="Genomic_DNA"/>
</dbReference>
<evidence type="ECO:0000313" key="3">
    <source>
        <dbReference type="Proteomes" id="UP000298663"/>
    </source>
</evidence>
<dbReference type="InterPro" id="IPR006569">
    <property type="entry name" value="CID_dom"/>
</dbReference>
<dbReference type="STRING" id="34508.A0A4U5PAF2"/>
<protein>
    <recommendedName>
        <fullName evidence="1">CID domain-containing protein</fullName>
    </recommendedName>
</protein>
<dbReference type="PANTHER" id="PTHR12460:SF39">
    <property type="entry name" value="CID DOMAIN-CONTAINING PROTEIN"/>
    <property type="match status" value="1"/>
</dbReference>
<dbReference type="AlphaFoldDB" id="A0A4U5PAF2"/>
<evidence type="ECO:0000259" key="1">
    <source>
        <dbReference type="PROSITE" id="PS51391"/>
    </source>
</evidence>
<feature type="domain" description="CID" evidence="1">
    <location>
        <begin position="2"/>
        <end position="134"/>
    </location>
</feature>
<reference evidence="2 3" key="1">
    <citation type="journal article" date="2015" name="Genome Biol.">
        <title>Comparative genomics of Steinernema reveals deeply conserved gene regulatory networks.</title>
        <authorList>
            <person name="Dillman A.R."/>
            <person name="Macchietto M."/>
            <person name="Porter C.F."/>
            <person name="Rogers A."/>
            <person name="Williams B."/>
            <person name="Antoshechkin I."/>
            <person name="Lee M.M."/>
            <person name="Goodwin Z."/>
            <person name="Lu X."/>
            <person name="Lewis E.E."/>
            <person name="Goodrich-Blair H."/>
            <person name="Stock S.P."/>
            <person name="Adams B.J."/>
            <person name="Sternberg P.W."/>
            <person name="Mortazavi A."/>
        </authorList>
    </citation>
    <scope>NUCLEOTIDE SEQUENCE [LARGE SCALE GENOMIC DNA]</scope>
    <source>
        <strain evidence="2 3">ALL</strain>
    </source>
</reference>
<proteinExistence type="predicted"/>
<reference evidence="2 3" key="2">
    <citation type="journal article" date="2019" name="G3 (Bethesda)">
        <title>Hybrid Assembly of the Genome of the Entomopathogenic Nematode Steinernema carpocapsae Identifies the X-Chromosome.</title>
        <authorList>
            <person name="Serra L."/>
            <person name="Macchietto M."/>
            <person name="Macias-Munoz A."/>
            <person name="McGill C.J."/>
            <person name="Rodriguez I.M."/>
            <person name="Rodriguez B."/>
            <person name="Murad R."/>
            <person name="Mortazavi A."/>
        </authorList>
    </citation>
    <scope>NUCLEOTIDE SEQUENCE [LARGE SCALE GENOMIC DNA]</scope>
    <source>
        <strain evidence="2 3">ALL</strain>
    </source>
</reference>
<dbReference type="Proteomes" id="UP000298663">
    <property type="component" value="Unassembled WGS sequence"/>
</dbReference>
<dbReference type="InterPro" id="IPR008942">
    <property type="entry name" value="ENTH_VHS"/>
</dbReference>
<dbReference type="OrthoDB" id="10069473at2759"/>
<dbReference type="PROSITE" id="PS51391">
    <property type="entry name" value="CID"/>
    <property type="match status" value="1"/>
</dbReference>
<dbReference type="Pfam" id="PF04818">
    <property type="entry name" value="CID"/>
    <property type="match status" value="1"/>
</dbReference>
<sequence length="293" mass="34071">MNSSHSEEKIQKRFESIKNTPDSIQSIALWVQHHRSSLATITSVWIHVYKASDDTRRLALFYLTNEICQNTKLREKTDEFTNAFFPFILKAISISRVSDIVKDKIVKVVNLFEERRIFSSDQLAQMRKIQEEEIAADFDHSSITTEIENFRECTILALKGHKMLCHPDFSFTKYFKPKITDRIEGEKVIEEMESCLNRARAFTKLCDEHNERTGSVLGFVESAKKFYSIQLRDVAVVEDAYQKYFSGIQVVKRELLEMKRSGVYPGATPPRTLRRPLLWTTSISVTTKRIHLH</sequence>
<accession>A0A4U5PAF2</accession>
<organism evidence="2 3">
    <name type="scientific">Steinernema carpocapsae</name>
    <name type="common">Entomopathogenic nematode</name>
    <dbReference type="NCBI Taxonomy" id="34508"/>
    <lineage>
        <taxon>Eukaryota</taxon>
        <taxon>Metazoa</taxon>
        <taxon>Ecdysozoa</taxon>
        <taxon>Nematoda</taxon>
        <taxon>Chromadorea</taxon>
        <taxon>Rhabditida</taxon>
        <taxon>Tylenchina</taxon>
        <taxon>Panagrolaimomorpha</taxon>
        <taxon>Strongyloidoidea</taxon>
        <taxon>Steinernematidae</taxon>
        <taxon>Steinernema</taxon>
    </lineage>
</organism>
<dbReference type="SUPFAM" id="SSF48464">
    <property type="entry name" value="ENTH/VHS domain"/>
    <property type="match status" value="1"/>
</dbReference>
<dbReference type="GO" id="GO:0031124">
    <property type="term" value="P:mRNA 3'-end processing"/>
    <property type="evidence" value="ECO:0007669"/>
    <property type="project" value="TreeGrafter"/>
</dbReference>
<evidence type="ECO:0000313" key="2">
    <source>
        <dbReference type="EMBL" id="TKR93160.1"/>
    </source>
</evidence>